<keyword evidence="2" id="KW-1133">Transmembrane helix</keyword>
<proteinExistence type="predicted"/>
<dbReference type="Pfam" id="PF11906">
    <property type="entry name" value="DUF3426"/>
    <property type="match status" value="1"/>
</dbReference>
<protein>
    <submittedName>
        <fullName evidence="4">DUF3426 domain-containing protein</fullName>
    </submittedName>
</protein>
<gene>
    <name evidence="4" type="ORF">GM173_07500</name>
</gene>
<sequence>MSQITCCPNCSTTFRVTDAQLAAHQGKVRCGRCAFVFHAPDFIQSLIIDTPSAATTGSVTAANPVASQSLVQPKEMMHSRASNSSTAVSEQSNTTSITSKANKNTASNQIPKEISANIPHDAQHEKLAQLADEELALDAALSKNEAMLDLNIEPEEDATDTPARAVIEIDSESEYQPILTDDDLFAPAQAKSRFTWLWVLGCALASIVLVAQLIYVFRNELSQEFPALRPKLLVLCEHLNCSLPLPREAQLLRSEYSELTFIPNSPTLIQLNATLRNLAPFEQELPKLEVTLTDENEKVVVRKIFTAQQYLLQNERTQNTIEANEEVRAFLQLDLGELHSTGYSLYWFY</sequence>
<dbReference type="Pfam" id="PF13719">
    <property type="entry name" value="Zn_ribbon_5"/>
    <property type="match status" value="1"/>
</dbReference>
<name>A0ABS2CB95_9NEIS</name>
<evidence type="ECO:0000256" key="2">
    <source>
        <dbReference type="SAM" id="Phobius"/>
    </source>
</evidence>
<dbReference type="RefSeq" id="WP_203570742.1">
    <property type="nucleotide sequence ID" value="NZ_WOFE01000002.1"/>
</dbReference>
<accession>A0ABS2CB95</accession>
<feature type="compositionally biased region" description="Polar residues" evidence="1">
    <location>
        <begin position="80"/>
        <end position="109"/>
    </location>
</feature>
<dbReference type="InterPro" id="IPR011723">
    <property type="entry name" value="Znf/thioredoxin_put"/>
</dbReference>
<evidence type="ECO:0000259" key="3">
    <source>
        <dbReference type="Pfam" id="PF13719"/>
    </source>
</evidence>
<reference evidence="4 5" key="1">
    <citation type="submission" date="2019-11" db="EMBL/GenBank/DDBJ databases">
        <title>Novel Deefgea species.</title>
        <authorList>
            <person name="Han J.-H."/>
        </authorList>
    </citation>
    <scope>NUCLEOTIDE SEQUENCE [LARGE SCALE GENOMIC DNA]</scope>
    <source>
        <strain evidence="4 5">LMG 24817</strain>
    </source>
</reference>
<dbReference type="EMBL" id="WOFE01000002">
    <property type="protein sequence ID" value="MBM5571423.1"/>
    <property type="molecule type" value="Genomic_DNA"/>
</dbReference>
<organism evidence="4 5">
    <name type="scientific">Deefgea chitinilytica</name>
    <dbReference type="NCBI Taxonomy" id="570276"/>
    <lineage>
        <taxon>Bacteria</taxon>
        <taxon>Pseudomonadati</taxon>
        <taxon>Pseudomonadota</taxon>
        <taxon>Betaproteobacteria</taxon>
        <taxon>Neisseriales</taxon>
        <taxon>Chitinibacteraceae</taxon>
        <taxon>Deefgea</taxon>
    </lineage>
</organism>
<dbReference type="Proteomes" id="UP001195660">
    <property type="component" value="Unassembled WGS sequence"/>
</dbReference>
<feature type="domain" description="Zinc finger/thioredoxin putative" evidence="3">
    <location>
        <begin position="4"/>
        <end position="39"/>
    </location>
</feature>
<feature type="region of interest" description="Disordered" evidence="1">
    <location>
        <begin position="73"/>
        <end position="109"/>
    </location>
</feature>
<evidence type="ECO:0000256" key="1">
    <source>
        <dbReference type="SAM" id="MobiDB-lite"/>
    </source>
</evidence>
<comment type="caution">
    <text evidence="4">The sequence shown here is derived from an EMBL/GenBank/DDBJ whole genome shotgun (WGS) entry which is preliminary data.</text>
</comment>
<feature type="transmembrane region" description="Helical" evidence="2">
    <location>
        <begin position="196"/>
        <end position="217"/>
    </location>
</feature>
<keyword evidence="2" id="KW-0472">Membrane</keyword>
<dbReference type="NCBIfam" id="TIGR02098">
    <property type="entry name" value="MJ0042_CXXC"/>
    <property type="match status" value="1"/>
</dbReference>
<keyword evidence="5" id="KW-1185">Reference proteome</keyword>
<dbReference type="InterPro" id="IPR021834">
    <property type="entry name" value="DUF3426"/>
</dbReference>
<keyword evidence="2" id="KW-0812">Transmembrane</keyword>
<evidence type="ECO:0000313" key="4">
    <source>
        <dbReference type="EMBL" id="MBM5571423.1"/>
    </source>
</evidence>
<evidence type="ECO:0000313" key="5">
    <source>
        <dbReference type="Proteomes" id="UP001195660"/>
    </source>
</evidence>